<evidence type="ECO:0000313" key="10">
    <source>
        <dbReference type="Proteomes" id="UP000373449"/>
    </source>
</evidence>
<evidence type="ECO:0000256" key="1">
    <source>
        <dbReference type="ARBA" id="ARBA00004141"/>
    </source>
</evidence>
<comment type="subcellular location">
    <subcellularLocation>
        <location evidence="1">Membrane</location>
        <topology evidence="1">Multi-pass membrane protein</topology>
    </subcellularLocation>
</comment>
<feature type="transmembrane region" description="Helical" evidence="6">
    <location>
        <begin position="7"/>
        <end position="25"/>
    </location>
</feature>
<evidence type="ECO:0000256" key="5">
    <source>
        <dbReference type="ARBA" id="ARBA00023136"/>
    </source>
</evidence>
<accession>A0A2C6DIJ0</accession>
<proteinExistence type="inferred from homology"/>
<keyword evidence="3 6" id="KW-0812">Transmembrane</keyword>
<evidence type="ECO:0000313" key="8">
    <source>
        <dbReference type="EMBL" id="VFS46551.1"/>
    </source>
</evidence>
<keyword evidence="5 6" id="KW-0472">Membrane</keyword>
<reference evidence="7" key="2">
    <citation type="submission" date="2017-09" db="EMBL/GenBank/DDBJ databases">
        <title>FDA dAtabase for Regulatory Grade micrObial Sequences (FDA-ARGOS): Supporting development and validation of Infectious Disease Dx tests.</title>
        <authorList>
            <person name="Minogue T."/>
            <person name="Wolcott M."/>
            <person name="Wasieloski L."/>
            <person name="Aguilar W."/>
            <person name="Moore D."/>
            <person name="Tallon L.J."/>
            <person name="Sadzewicz L."/>
            <person name="Ott S."/>
            <person name="Zhao X."/>
            <person name="Nagaraj S."/>
            <person name="Vavikolanu K."/>
            <person name="Aluvathingal J."/>
            <person name="Nadendla S."/>
            <person name="Sichtig H."/>
        </authorList>
    </citation>
    <scope>NUCLEOTIDE SEQUENCE</scope>
    <source>
        <strain evidence="7">FDAARGOS_387</strain>
    </source>
</reference>
<feature type="transmembrane region" description="Helical" evidence="6">
    <location>
        <begin position="60"/>
        <end position="82"/>
    </location>
</feature>
<reference evidence="9" key="1">
    <citation type="submission" date="2017-09" db="EMBL/GenBank/DDBJ databases">
        <title>FDA dAtabase for Regulatory Grade micrObial Sequences (FDA-ARGOS): Supporting development and validation of Infectious Disease Dx tests.</title>
        <authorList>
            <person name="Minogue T."/>
            <person name="Wolcott M."/>
            <person name="Wasieloski L."/>
            <person name="Aguilar W."/>
            <person name="Moore D."/>
            <person name="Tallon L."/>
            <person name="Sadzewicz L."/>
            <person name="Ott S."/>
            <person name="Zhao X."/>
            <person name="Nagaraj S."/>
            <person name="Vavikolanu K."/>
            <person name="Aluvathingal J."/>
            <person name="Nadendla S."/>
            <person name="Sichtig H."/>
        </authorList>
    </citation>
    <scope>NUCLEOTIDE SEQUENCE [LARGE SCALE GENOMIC DNA]</scope>
    <source>
        <strain evidence="9">FDAARGOS_387</strain>
    </source>
</reference>
<dbReference type="Proteomes" id="UP000373449">
    <property type="component" value="Unassembled WGS sequence"/>
</dbReference>
<gene>
    <name evidence="8" type="primary">ybhI_3</name>
    <name evidence="7" type="ORF">CRN84_04135</name>
    <name evidence="8" type="ORF">NCTC12282_01460</name>
</gene>
<dbReference type="PANTHER" id="PTHR42826">
    <property type="entry name" value="DICARBOXYLATE TRANSPORTER 2.1, CHLOROPLASTIC"/>
    <property type="match status" value="1"/>
</dbReference>
<evidence type="ECO:0000256" key="4">
    <source>
        <dbReference type="ARBA" id="ARBA00022989"/>
    </source>
</evidence>
<feature type="transmembrane region" description="Helical" evidence="6">
    <location>
        <begin position="315"/>
        <end position="335"/>
    </location>
</feature>
<dbReference type="EMBL" id="CAADJA010000002">
    <property type="protein sequence ID" value="VFS46551.1"/>
    <property type="molecule type" value="Genomic_DNA"/>
</dbReference>
<dbReference type="Proteomes" id="UP000224974">
    <property type="component" value="Unassembled WGS sequence"/>
</dbReference>
<dbReference type="AlphaFoldDB" id="A0A2C6DIJ0"/>
<dbReference type="GO" id="GO:0016020">
    <property type="term" value="C:membrane"/>
    <property type="evidence" value="ECO:0007669"/>
    <property type="project" value="UniProtKB-SubCell"/>
</dbReference>
<evidence type="ECO:0000256" key="2">
    <source>
        <dbReference type="ARBA" id="ARBA00007349"/>
    </source>
</evidence>
<feature type="transmembrane region" description="Helical" evidence="6">
    <location>
        <begin position="449"/>
        <end position="467"/>
    </location>
</feature>
<dbReference type="Pfam" id="PF00939">
    <property type="entry name" value="Na_sulph_symp"/>
    <property type="match status" value="1"/>
</dbReference>
<dbReference type="GO" id="GO:0022857">
    <property type="term" value="F:transmembrane transporter activity"/>
    <property type="evidence" value="ECO:0007669"/>
    <property type="project" value="InterPro"/>
</dbReference>
<feature type="transmembrane region" description="Helical" evidence="6">
    <location>
        <begin position="174"/>
        <end position="199"/>
    </location>
</feature>
<feature type="transmembrane region" description="Helical" evidence="6">
    <location>
        <begin position="287"/>
        <end position="306"/>
    </location>
</feature>
<dbReference type="STRING" id="1111728.GCA_000427805_04424"/>
<evidence type="ECO:0000256" key="3">
    <source>
        <dbReference type="ARBA" id="ARBA00022692"/>
    </source>
</evidence>
<feature type="transmembrane region" description="Helical" evidence="6">
    <location>
        <begin position="370"/>
        <end position="393"/>
    </location>
</feature>
<dbReference type="InterPro" id="IPR030676">
    <property type="entry name" value="CitT-rel"/>
</dbReference>
<keyword evidence="4 6" id="KW-1133">Transmembrane helix</keyword>
<evidence type="ECO:0000313" key="9">
    <source>
        <dbReference type="Proteomes" id="UP000224974"/>
    </source>
</evidence>
<dbReference type="RefSeq" id="WP_029093719.1">
    <property type="nucleotide sequence ID" value="NZ_BRLG01000014.1"/>
</dbReference>
<keyword evidence="9" id="KW-1185">Reference proteome</keyword>
<protein>
    <submittedName>
        <fullName evidence="8">Inner membrane protein ybhI</fullName>
    </submittedName>
</protein>
<reference evidence="8 10" key="3">
    <citation type="submission" date="2019-03" db="EMBL/GenBank/DDBJ databases">
        <authorList>
            <consortium name="Pathogen Informatics"/>
        </authorList>
    </citation>
    <scope>NUCLEOTIDE SEQUENCE [LARGE SCALE GENOMIC DNA]</scope>
    <source>
        <strain evidence="8 10">NCTC12282</strain>
    </source>
</reference>
<feature type="transmembrane region" description="Helical" evidence="6">
    <location>
        <begin position="88"/>
        <end position="108"/>
    </location>
</feature>
<organism evidence="7 9">
    <name type="scientific">Budvicia aquatica</name>
    <dbReference type="NCBI Taxonomy" id="82979"/>
    <lineage>
        <taxon>Bacteria</taxon>
        <taxon>Pseudomonadati</taxon>
        <taxon>Pseudomonadota</taxon>
        <taxon>Gammaproteobacteria</taxon>
        <taxon>Enterobacterales</taxon>
        <taxon>Budviciaceae</taxon>
        <taxon>Budvicia</taxon>
    </lineage>
</organism>
<feature type="transmembrane region" description="Helical" evidence="6">
    <location>
        <begin position="211"/>
        <end position="233"/>
    </location>
</feature>
<comment type="similarity">
    <text evidence="2">Belongs to the SLC13A/DASS transporter (TC 2.A.47) family. DIT1 subfamily.</text>
</comment>
<dbReference type="InterPro" id="IPR001898">
    <property type="entry name" value="SLC13A/DASS"/>
</dbReference>
<evidence type="ECO:0000256" key="6">
    <source>
        <dbReference type="SAM" id="Phobius"/>
    </source>
</evidence>
<dbReference type="EMBL" id="PDDX01000001">
    <property type="protein sequence ID" value="PHI28573.1"/>
    <property type="molecule type" value="Genomic_DNA"/>
</dbReference>
<evidence type="ECO:0000313" key="7">
    <source>
        <dbReference type="EMBL" id="PHI28573.1"/>
    </source>
</evidence>
<sequence length="473" mass="51814">MQISKTTALKIVITIIAVVLGVVIANLEPPEPLNEKSMLGLGIFVCFVVLSMVEVLPDYICWMLMCTAWAATQCVPFAKAFGAFSTPAWWLVVGAMVLAAAVAKCGLLKRIALTMMTKFPVTYRWQTFSLLLTGTVVSPLIPSGTVKATLMSPFALSISDSLGLPRRSNGATGLFIAMFLSIGLAMPALISATFINYVILGALGDQYSVSYLMWLVASLPWLILTLLVGYILIQILYRVETAAITATNEALLAEKNNLGPMSRDEKITTVVLVLCLILWVTERMHGISAASVTLVATAVLCVTNVVDRVTFRSRITWDAIIFLGCAVSMTTAFPAMNIDKWIGLMAGPVLVPLLTENIFLFIVMLSLVVYVIRIFMVSQTAFMALFAVFLIPAATVANIHPWVLCFMSFTACNVFLLKYQNVMYMPAVFAAQTAAGEDFVEHKKVAKFAFAYMVTNILILCACVPYWRFMGWL</sequence>
<feature type="transmembrane region" description="Helical" evidence="6">
    <location>
        <begin position="37"/>
        <end position="53"/>
    </location>
</feature>
<name>A0A2C6DIJ0_9GAMM</name>
<dbReference type="OrthoDB" id="9766267at2"/>